<evidence type="ECO:0000256" key="2">
    <source>
        <dbReference type="ARBA" id="ARBA00022741"/>
    </source>
</evidence>
<dbReference type="InterPro" id="IPR000523">
    <property type="entry name" value="Mg_chelatse_chII-like_cat_dom"/>
</dbReference>
<feature type="region of interest" description="Disordered" evidence="5">
    <location>
        <begin position="1"/>
        <end position="20"/>
    </location>
</feature>
<feature type="transmembrane region" description="Helical" evidence="6">
    <location>
        <begin position="148"/>
        <end position="165"/>
    </location>
</feature>
<dbReference type="InterPro" id="IPR002078">
    <property type="entry name" value="Sigma_54_int"/>
</dbReference>
<name>A0A1I3PKP3_9BACL</name>
<dbReference type="GO" id="GO:0008233">
    <property type="term" value="F:peptidase activity"/>
    <property type="evidence" value="ECO:0007669"/>
    <property type="project" value="UniProtKB-KW"/>
</dbReference>
<keyword evidence="2" id="KW-0547">Nucleotide-binding</keyword>
<dbReference type="Pfam" id="PF00158">
    <property type="entry name" value="Sigma54_activat"/>
    <property type="match status" value="1"/>
</dbReference>
<dbReference type="SUPFAM" id="SSF52540">
    <property type="entry name" value="P-loop containing nucleoside triphosphate hydrolases"/>
    <property type="match status" value="1"/>
</dbReference>
<keyword evidence="6" id="KW-1133">Transmembrane helix</keyword>
<keyword evidence="4" id="KW-0067">ATP-binding</keyword>
<dbReference type="AlphaFoldDB" id="A0A1I3PKP3"/>
<dbReference type="GO" id="GO:0006508">
    <property type="term" value="P:proteolysis"/>
    <property type="evidence" value="ECO:0007669"/>
    <property type="project" value="UniProtKB-KW"/>
</dbReference>
<evidence type="ECO:0000313" key="8">
    <source>
        <dbReference type="EMBL" id="SFJ21907.1"/>
    </source>
</evidence>
<evidence type="ECO:0000256" key="4">
    <source>
        <dbReference type="ARBA" id="ARBA00022840"/>
    </source>
</evidence>
<keyword evidence="9" id="KW-1185">Reference proteome</keyword>
<keyword evidence="6" id="KW-0472">Membrane</keyword>
<evidence type="ECO:0000256" key="1">
    <source>
        <dbReference type="ARBA" id="ARBA00022670"/>
    </source>
</evidence>
<keyword evidence="3" id="KW-0378">Hydrolase</keyword>
<reference evidence="8 9" key="1">
    <citation type="submission" date="2016-10" db="EMBL/GenBank/DDBJ databases">
        <authorList>
            <person name="de Groot N.N."/>
        </authorList>
    </citation>
    <scope>NUCLEOTIDE SEQUENCE [LARGE SCALE GENOMIC DNA]</scope>
    <source>
        <strain evidence="8 9">DSM 44778</strain>
    </source>
</reference>
<feature type="domain" description="AAA+ ATPase" evidence="7">
    <location>
        <begin position="50"/>
        <end position="313"/>
    </location>
</feature>
<evidence type="ECO:0000256" key="3">
    <source>
        <dbReference type="ARBA" id="ARBA00022801"/>
    </source>
</evidence>
<dbReference type="PANTHER" id="PTHR42759:SF1">
    <property type="entry name" value="MAGNESIUM-CHELATASE SUBUNIT CHLD"/>
    <property type="match status" value="1"/>
</dbReference>
<organism evidence="8 9">
    <name type="scientific">Thermoflavimicrobium dichotomicum</name>
    <dbReference type="NCBI Taxonomy" id="46223"/>
    <lineage>
        <taxon>Bacteria</taxon>
        <taxon>Bacillati</taxon>
        <taxon>Bacillota</taxon>
        <taxon>Bacilli</taxon>
        <taxon>Bacillales</taxon>
        <taxon>Thermoactinomycetaceae</taxon>
        <taxon>Thermoflavimicrobium</taxon>
    </lineage>
</organism>
<dbReference type="OrthoDB" id="9782629at2"/>
<keyword evidence="1 8" id="KW-0645">Protease</keyword>
<gene>
    <name evidence="8" type="ORF">SAMN05421852_1066</name>
</gene>
<dbReference type="STRING" id="46223.SAMN05421852_1066"/>
<dbReference type="GO" id="GO:0003677">
    <property type="term" value="F:DNA binding"/>
    <property type="evidence" value="ECO:0007669"/>
    <property type="project" value="InterPro"/>
</dbReference>
<proteinExistence type="predicted"/>
<sequence>MANGVLLQEQKTEPNTSWQTTEEIPIPARLIDQVIGQDRAVEIVRRAARARRSVLLIGEPGTGKSMLGRAMIEWMPPVEQEDVLIYPGQQDRHILQVKTVPAGQGKRMLEQFERKQQQERWASLFLFGMFVLTVLTVTGYLAWTRNQVSYFTFGLVVLFFGSWLVSRSRSMPSLEAPKLLVASSSSSSVPFIDATGWHAGGLLGDVRHDPYQSGNLATAPHHLVEPGAIHLAHGGVLFIDEVATLDIDTQQRLLTALQEKELSITGRNAGSSGTMVRTEPVPCDFVLVLAGNVPDLDKLHPALRSRIRGYGYEVVMADVMEDNAENREKLARFVAQEVAKDGYIPHFTREAVELVIQQARLWAGRDGKLSTRFRELGGLVRAAGDIAVDQGESLVLPVHVLQAMEMVRPAEEQIEERKGEIGR</sequence>
<evidence type="ECO:0000256" key="6">
    <source>
        <dbReference type="SAM" id="Phobius"/>
    </source>
</evidence>
<accession>A0A1I3PKP3</accession>
<dbReference type="Gene3D" id="3.40.50.300">
    <property type="entry name" value="P-loop containing nucleotide triphosphate hydrolases"/>
    <property type="match status" value="1"/>
</dbReference>
<dbReference type="RefSeq" id="WP_093229318.1">
    <property type="nucleotide sequence ID" value="NZ_FORR01000006.1"/>
</dbReference>
<keyword evidence="6" id="KW-0812">Transmembrane</keyword>
<dbReference type="EMBL" id="FORR01000006">
    <property type="protein sequence ID" value="SFJ21907.1"/>
    <property type="molecule type" value="Genomic_DNA"/>
</dbReference>
<dbReference type="PRINTS" id="PR01657">
    <property type="entry name" value="MCMFAMILY"/>
</dbReference>
<dbReference type="GO" id="GO:0005524">
    <property type="term" value="F:ATP binding"/>
    <property type="evidence" value="ECO:0007669"/>
    <property type="project" value="UniProtKB-KW"/>
</dbReference>
<evidence type="ECO:0000256" key="5">
    <source>
        <dbReference type="SAM" id="MobiDB-lite"/>
    </source>
</evidence>
<dbReference type="PANTHER" id="PTHR42759">
    <property type="entry name" value="MOXR FAMILY PROTEIN"/>
    <property type="match status" value="1"/>
</dbReference>
<dbReference type="InterPro" id="IPR003593">
    <property type="entry name" value="AAA+_ATPase"/>
</dbReference>
<dbReference type="InterPro" id="IPR001208">
    <property type="entry name" value="MCM_dom"/>
</dbReference>
<dbReference type="Proteomes" id="UP000199545">
    <property type="component" value="Unassembled WGS sequence"/>
</dbReference>
<evidence type="ECO:0000259" key="7">
    <source>
        <dbReference type="SMART" id="SM00382"/>
    </source>
</evidence>
<dbReference type="Pfam" id="PF20436">
    <property type="entry name" value="LonB_AAA-LID"/>
    <property type="match status" value="1"/>
</dbReference>
<dbReference type="SMART" id="SM00382">
    <property type="entry name" value="AAA"/>
    <property type="match status" value="1"/>
</dbReference>
<evidence type="ECO:0000313" key="9">
    <source>
        <dbReference type="Proteomes" id="UP000199545"/>
    </source>
</evidence>
<dbReference type="Pfam" id="PF01078">
    <property type="entry name" value="Mg_chelatase"/>
    <property type="match status" value="1"/>
</dbReference>
<feature type="transmembrane region" description="Helical" evidence="6">
    <location>
        <begin position="121"/>
        <end position="142"/>
    </location>
</feature>
<dbReference type="InterPro" id="IPR050764">
    <property type="entry name" value="CbbQ/NirQ/NorQ/GpvN"/>
</dbReference>
<dbReference type="InterPro" id="IPR046843">
    <property type="entry name" value="LonB_AAA-LID"/>
</dbReference>
<protein>
    <submittedName>
        <fullName evidence="8">Lon-like ATP-dependent protease</fullName>
    </submittedName>
</protein>
<dbReference type="InterPro" id="IPR027417">
    <property type="entry name" value="P-loop_NTPase"/>
</dbReference>
<dbReference type="Gene3D" id="1.10.8.60">
    <property type="match status" value="1"/>
</dbReference>
<dbReference type="GO" id="GO:0006355">
    <property type="term" value="P:regulation of DNA-templated transcription"/>
    <property type="evidence" value="ECO:0007669"/>
    <property type="project" value="InterPro"/>
</dbReference>